<gene>
    <name evidence="2" type="ORF">BI198_10485</name>
</gene>
<accession>A0A1E7Q6X5</accession>
<keyword evidence="3" id="KW-1185">Reference proteome</keyword>
<dbReference type="AlphaFoldDB" id="A0A1E7Q6X5"/>
<name>A0A1E7Q6X5_9GAMM</name>
<feature type="transmembrane region" description="Helical" evidence="1">
    <location>
        <begin position="38"/>
        <end position="55"/>
    </location>
</feature>
<keyword evidence="1" id="KW-0472">Membrane</keyword>
<dbReference type="Pfam" id="PF14316">
    <property type="entry name" value="DUF4381"/>
    <property type="match status" value="1"/>
</dbReference>
<keyword evidence="1" id="KW-1133">Transmembrane helix</keyword>
<dbReference type="OrthoDB" id="283083at2"/>
<proteinExistence type="predicted"/>
<sequence length="185" mass="20817">MALPDMATTNIANANPALASLADIIEPDFTSQFALAPIYWLLIAAIVAVIGYAGWKITQRHRYWFAKRQAIKLLAQLEQHPAAAKQINQLLKRVLQHYQPAHPALSASSEQWQQWLAKQSTLTLPNLSQLLYQADSSAAEVEQFYIFARQWLTDYKANADTEQVNSATTTNTLQAIQQDKEQQHA</sequence>
<reference evidence="3" key="1">
    <citation type="submission" date="2016-09" db="EMBL/GenBank/DDBJ databases">
        <authorList>
            <person name="Wan X."/>
            <person name="Hou S."/>
        </authorList>
    </citation>
    <scope>NUCLEOTIDE SEQUENCE [LARGE SCALE GENOMIC DNA]</scope>
    <source>
        <strain evidence="3">KH87</strain>
    </source>
</reference>
<comment type="caution">
    <text evidence="2">The sequence shown here is derived from an EMBL/GenBank/DDBJ whole genome shotgun (WGS) entry which is preliminary data.</text>
</comment>
<keyword evidence="1" id="KW-0812">Transmembrane</keyword>
<evidence type="ECO:0008006" key="4">
    <source>
        <dbReference type="Google" id="ProtNLM"/>
    </source>
</evidence>
<protein>
    <recommendedName>
        <fullName evidence="4">DUF4381 domain-containing protein</fullName>
    </recommendedName>
</protein>
<dbReference type="InterPro" id="IPR025489">
    <property type="entry name" value="DUF4381"/>
</dbReference>
<evidence type="ECO:0000313" key="3">
    <source>
        <dbReference type="Proteomes" id="UP000242258"/>
    </source>
</evidence>
<organism evidence="2 3">
    <name type="scientific">Rheinheimera salexigens</name>
    <dbReference type="NCBI Taxonomy" id="1628148"/>
    <lineage>
        <taxon>Bacteria</taxon>
        <taxon>Pseudomonadati</taxon>
        <taxon>Pseudomonadota</taxon>
        <taxon>Gammaproteobacteria</taxon>
        <taxon>Chromatiales</taxon>
        <taxon>Chromatiaceae</taxon>
        <taxon>Rheinheimera</taxon>
    </lineage>
</organism>
<dbReference type="EMBL" id="MKEK01000001">
    <property type="protein sequence ID" value="OEY69944.1"/>
    <property type="molecule type" value="Genomic_DNA"/>
</dbReference>
<evidence type="ECO:0000256" key="1">
    <source>
        <dbReference type="SAM" id="Phobius"/>
    </source>
</evidence>
<evidence type="ECO:0000313" key="2">
    <source>
        <dbReference type="EMBL" id="OEY69944.1"/>
    </source>
</evidence>
<dbReference type="RefSeq" id="WP_070049513.1">
    <property type="nucleotide sequence ID" value="NZ_MKEK01000001.1"/>
</dbReference>
<dbReference type="STRING" id="1628148.BI198_10485"/>
<dbReference type="Proteomes" id="UP000242258">
    <property type="component" value="Unassembled WGS sequence"/>
</dbReference>